<sequence>MKSLMYKSWVTTKSFIDAINNPPIKIATFGPLTTVGSRPVASLTKYWNLVTVTSGVSSAALINRDIYPYFFTTETTDVTLNPIRIAMLRRFNWTRIATIHHISELQEIRSATLLTLELHVKGVNYPVFEMLILKCVAAKNFIRDADKLNFTLITTEAFFTSPVEQLKSIKEKGAKIILLFASVIPTIKLFCEVYHQKMYGSHYVWFITYGYTKNWWRAFRTDANVNCTSEQLELAMSSYFTFNNVELGSDETTVSGM</sequence>
<keyword evidence="5" id="KW-0472">Membrane</keyword>
<dbReference type="InterPro" id="IPR028082">
    <property type="entry name" value="Peripla_BP_I"/>
</dbReference>
<dbReference type="KEGG" id="tad:TRIADDRAFT_62672"/>
<accession>B3SEI1</accession>
<evidence type="ECO:0000313" key="10">
    <source>
        <dbReference type="EMBL" id="EDV18864.1"/>
    </source>
</evidence>
<dbReference type="GeneID" id="6759864"/>
<keyword evidence="4" id="KW-0297">G-protein coupled receptor</keyword>
<feature type="domain" description="Receptor ligand binding region" evidence="9">
    <location>
        <begin position="16"/>
        <end position="220"/>
    </location>
</feature>
<dbReference type="OrthoDB" id="17569at2759"/>
<dbReference type="Pfam" id="PF01094">
    <property type="entry name" value="ANF_receptor"/>
    <property type="match status" value="1"/>
</dbReference>
<keyword evidence="6" id="KW-0675">Receptor</keyword>
<dbReference type="PhylomeDB" id="B3SEI1"/>
<dbReference type="GO" id="GO:0016020">
    <property type="term" value="C:membrane"/>
    <property type="evidence" value="ECO:0007669"/>
    <property type="project" value="UniProtKB-SubCell"/>
</dbReference>
<evidence type="ECO:0000256" key="1">
    <source>
        <dbReference type="ARBA" id="ARBA00004370"/>
    </source>
</evidence>
<dbReference type="HOGENOM" id="CLU_093687_0_0_1"/>
<dbReference type="STRING" id="10228.B3SEI1"/>
<evidence type="ECO:0000256" key="5">
    <source>
        <dbReference type="ARBA" id="ARBA00023136"/>
    </source>
</evidence>
<dbReference type="SUPFAM" id="SSF53822">
    <property type="entry name" value="Periplasmic binding protein-like I"/>
    <property type="match status" value="1"/>
</dbReference>
<dbReference type="OMA" id="ATFENIC"/>
<keyword evidence="2" id="KW-0812">Transmembrane</keyword>
<dbReference type="Gene3D" id="3.40.50.2300">
    <property type="match status" value="3"/>
</dbReference>
<evidence type="ECO:0000256" key="3">
    <source>
        <dbReference type="ARBA" id="ARBA00022989"/>
    </source>
</evidence>
<dbReference type="AlphaFoldDB" id="B3SEI1"/>
<dbReference type="PANTHER" id="PTHR10519">
    <property type="entry name" value="GABA-B RECEPTOR"/>
    <property type="match status" value="1"/>
</dbReference>
<evidence type="ECO:0000256" key="4">
    <source>
        <dbReference type="ARBA" id="ARBA00023040"/>
    </source>
</evidence>
<reference evidence="10 11" key="1">
    <citation type="journal article" date="2008" name="Nature">
        <title>The Trichoplax genome and the nature of placozoans.</title>
        <authorList>
            <person name="Srivastava M."/>
            <person name="Begovic E."/>
            <person name="Chapman J."/>
            <person name="Putnam N.H."/>
            <person name="Hellsten U."/>
            <person name="Kawashima T."/>
            <person name="Kuo A."/>
            <person name="Mitros T."/>
            <person name="Salamov A."/>
            <person name="Carpenter M.L."/>
            <person name="Signorovitch A.Y."/>
            <person name="Moreno M.A."/>
            <person name="Kamm K."/>
            <person name="Grimwood J."/>
            <person name="Schmutz J."/>
            <person name="Shapiro H."/>
            <person name="Grigoriev I.V."/>
            <person name="Buss L.W."/>
            <person name="Schierwater B."/>
            <person name="Dellaporta S.L."/>
            <person name="Rokhsar D.S."/>
        </authorList>
    </citation>
    <scope>NUCLEOTIDE SEQUENCE [LARGE SCALE GENOMIC DNA]</scope>
    <source>
        <strain evidence="10 11">Grell-BS-1999</strain>
    </source>
</reference>
<keyword evidence="7" id="KW-0325">Glycoprotein</keyword>
<dbReference type="InterPro" id="IPR002455">
    <property type="entry name" value="GPCR3_GABA-B"/>
</dbReference>
<gene>
    <name evidence="10" type="ORF">TRIADDRAFT_62672</name>
</gene>
<feature type="non-terminal residue" evidence="10">
    <location>
        <position position="257"/>
    </location>
</feature>
<dbReference type="Proteomes" id="UP000009022">
    <property type="component" value="Unassembled WGS sequence"/>
</dbReference>
<organism evidence="10 11">
    <name type="scientific">Trichoplax adhaerens</name>
    <name type="common">Trichoplax reptans</name>
    <dbReference type="NCBI Taxonomy" id="10228"/>
    <lineage>
        <taxon>Eukaryota</taxon>
        <taxon>Metazoa</taxon>
        <taxon>Placozoa</taxon>
        <taxon>Uniplacotomia</taxon>
        <taxon>Trichoplacea</taxon>
        <taxon>Trichoplacidae</taxon>
        <taxon>Trichoplax</taxon>
    </lineage>
</organism>
<dbReference type="CTD" id="6759864"/>
<dbReference type="InParanoid" id="B3SEI1"/>
<keyword evidence="11" id="KW-1185">Reference proteome</keyword>
<comment type="subcellular location">
    <subcellularLocation>
        <location evidence="1">Membrane</location>
    </subcellularLocation>
</comment>
<evidence type="ECO:0000256" key="7">
    <source>
        <dbReference type="ARBA" id="ARBA00023180"/>
    </source>
</evidence>
<proteinExistence type="predicted"/>
<protein>
    <recommendedName>
        <fullName evidence="9">Receptor ligand binding region domain-containing protein</fullName>
    </recommendedName>
</protein>
<dbReference type="InterPro" id="IPR001828">
    <property type="entry name" value="ANF_lig-bd_rcpt"/>
</dbReference>
<dbReference type="RefSeq" id="XP_002118650.1">
    <property type="nucleotide sequence ID" value="XM_002118614.1"/>
</dbReference>
<evidence type="ECO:0000259" key="9">
    <source>
        <dbReference type="Pfam" id="PF01094"/>
    </source>
</evidence>
<evidence type="ECO:0000256" key="6">
    <source>
        <dbReference type="ARBA" id="ARBA00023170"/>
    </source>
</evidence>
<evidence type="ECO:0000313" key="11">
    <source>
        <dbReference type="Proteomes" id="UP000009022"/>
    </source>
</evidence>
<evidence type="ECO:0000256" key="8">
    <source>
        <dbReference type="ARBA" id="ARBA00023224"/>
    </source>
</evidence>
<dbReference type="PANTHER" id="PTHR10519:SF74">
    <property type="entry name" value="GAMMA-AMINOBUTYRIC ACID TYPE B RECEPTOR SUBUNIT 2"/>
    <property type="match status" value="1"/>
</dbReference>
<dbReference type="eggNOG" id="KOG1055">
    <property type="taxonomic scope" value="Eukaryota"/>
</dbReference>
<keyword evidence="8" id="KW-0807">Transducer</keyword>
<dbReference type="GO" id="GO:0004965">
    <property type="term" value="F:G protein-coupled GABA receptor activity"/>
    <property type="evidence" value="ECO:0007669"/>
    <property type="project" value="InterPro"/>
</dbReference>
<name>B3SEI1_TRIAD</name>
<evidence type="ECO:0000256" key="2">
    <source>
        <dbReference type="ARBA" id="ARBA00022692"/>
    </source>
</evidence>
<dbReference type="EMBL" id="DS985496">
    <property type="protein sequence ID" value="EDV18864.1"/>
    <property type="molecule type" value="Genomic_DNA"/>
</dbReference>
<keyword evidence="3" id="KW-1133">Transmembrane helix</keyword>